<feature type="region of interest" description="Disordered" evidence="1">
    <location>
        <begin position="1"/>
        <end position="65"/>
    </location>
</feature>
<proteinExistence type="predicted"/>
<feature type="compositionally biased region" description="Basic residues" evidence="1">
    <location>
        <begin position="1"/>
        <end position="10"/>
    </location>
</feature>
<evidence type="ECO:0000313" key="3">
    <source>
        <dbReference type="Proteomes" id="UP000799772"/>
    </source>
</evidence>
<name>A0A9P4MA64_9PEZI</name>
<reference evidence="2" key="1">
    <citation type="journal article" date="2020" name="Stud. Mycol.">
        <title>101 Dothideomycetes genomes: a test case for predicting lifestyles and emergence of pathogens.</title>
        <authorList>
            <person name="Haridas S."/>
            <person name="Albert R."/>
            <person name="Binder M."/>
            <person name="Bloem J."/>
            <person name="Labutti K."/>
            <person name="Salamov A."/>
            <person name="Andreopoulos B."/>
            <person name="Baker S."/>
            <person name="Barry K."/>
            <person name="Bills G."/>
            <person name="Bluhm B."/>
            <person name="Cannon C."/>
            <person name="Castanera R."/>
            <person name="Culley D."/>
            <person name="Daum C."/>
            <person name="Ezra D."/>
            <person name="Gonzalez J."/>
            <person name="Henrissat B."/>
            <person name="Kuo A."/>
            <person name="Liang C."/>
            <person name="Lipzen A."/>
            <person name="Lutzoni F."/>
            <person name="Magnuson J."/>
            <person name="Mondo S."/>
            <person name="Nolan M."/>
            <person name="Ohm R."/>
            <person name="Pangilinan J."/>
            <person name="Park H.-J."/>
            <person name="Ramirez L."/>
            <person name="Alfaro M."/>
            <person name="Sun H."/>
            <person name="Tritt A."/>
            <person name="Yoshinaga Y."/>
            <person name="Zwiers L.-H."/>
            <person name="Turgeon B."/>
            <person name="Goodwin S."/>
            <person name="Spatafora J."/>
            <person name="Crous P."/>
            <person name="Grigoriev I."/>
        </authorList>
    </citation>
    <scope>NUCLEOTIDE SEQUENCE</scope>
    <source>
        <strain evidence="2">CBS 133067</strain>
    </source>
</reference>
<evidence type="ECO:0000313" key="2">
    <source>
        <dbReference type="EMBL" id="KAF2103588.1"/>
    </source>
</evidence>
<feature type="compositionally biased region" description="Basic and acidic residues" evidence="1">
    <location>
        <begin position="11"/>
        <end position="20"/>
    </location>
</feature>
<dbReference type="AlphaFoldDB" id="A0A9P4MA64"/>
<feature type="compositionally biased region" description="Low complexity" evidence="1">
    <location>
        <begin position="21"/>
        <end position="31"/>
    </location>
</feature>
<evidence type="ECO:0000256" key="1">
    <source>
        <dbReference type="SAM" id="MobiDB-lite"/>
    </source>
</evidence>
<sequence length="265" mass="28445">MNRPRNRQPRRGNDNRDSESSPRSISNSSSSHQNNAAQSYRGRGQGSRPYQRPSSLSTRPIPTIDQLAANTPVSIVLKQDQPTGRQVQGFVAEVLTSGNHPRGIKVRLTDGRVGRVQGLASAEEAESGTSSDQLGRNGEMMGREGARSFEGQTSARATVAYHDVRTDGYDYDYEQQERSGPSLEDYIVSKAPRGRRKGAQAADASSGSPAISGNPSSTLETHDDSELGDGSKTAAFNSATTVCPVCHTFEGDEDAVAHHVASHFD</sequence>
<dbReference type="Proteomes" id="UP000799772">
    <property type="component" value="Unassembled WGS sequence"/>
</dbReference>
<keyword evidence="3" id="KW-1185">Reference proteome</keyword>
<accession>A0A9P4MA64</accession>
<dbReference type="EMBL" id="ML978122">
    <property type="protein sequence ID" value="KAF2103588.1"/>
    <property type="molecule type" value="Genomic_DNA"/>
</dbReference>
<protein>
    <submittedName>
        <fullName evidence="2">Uncharacterized protein</fullName>
    </submittedName>
</protein>
<feature type="region of interest" description="Disordered" evidence="1">
    <location>
        <begin position="172"/>
        <end position="233"/>
    </location>
</feature>
<gene>
    <name evidence="2" type="ORF">NA57DRAFT_32421</name>
</gene>
<dbReference type="PANTHER" id="PTHR40069">
    <property type="entry name" value="YWBE PROTEIN"/>
    <property type="match status" value="1"/>
</dbReference>
<dbReference type="OrthoDB" id="20105at2759"/>
<organism evidence="2 3">
    <name type="scientific">Rhizodiscina lignyota</name>
    <dbReference type="NCBI Taxonomy" id="1504668"/>
    <lineage>
        <taxon>Eukaryota</taxon>
        <taxon>Fungi</taxon>
        <taxon>Dikarya</taxon>
        <taxon>Ascomycota</taxon>
        <taxon>Pezizomycotina</taxon>
        <taxon>Dothideomycetes</taxon>
        <taxon>Pleosporomycetidae</taxon>
        <taxon>Aulographales</taxon>
        <taxon>Rhizodiscinaceae</taxon>
        <taxon>Rhizodiscina</taxon>
    </lineage>
</organism>
<feature type="compositionally biased region" description="Polar residues" evidence="1">
    <location>
        <begin position="203"/>
        <end position="219"/>
    </location>
</feature>
<feature type="region of interest" description="Disordered" evidence="1">
    <location>
        <begin position="118"/>
        <end position="140"/>
    </location>
</feature>
<dbReference type="InterPro" id="IPR019240">
    <property type="entry name" value="DUF2196"/>
</dbReference>
<dbReference type="NCBIfam" id="TIGR03833">
    <property type="entry name" value="YwbE family protein"/>
    <property type="match status" value="1"/>
</dbReference>
<dbReference type="PANTHER" id="PTHR40069:SF1">
    <property type="entry name" value="YWBE PROTEIN"/>
    <property type="match status" value="1"/>
</dbReference>
<dbReference type="Pfam" id="PF09962">
    <property type="entry name" value="DUF2196"/>
    <property type="match status" value="1"/>
</dbReference>
<comment type="caution">
    <text evidence="2">The sequence shown here is derived from an EMBL/GenBank/DDBJ whole genome shotgun (WGS) entry which is preliminary data.</text>
</comment>